<feature type="transmembrane region" description="Helical" evidence="8">
    <location>
        <begin position="134"/>
        <end position="151"/>
    </location>
</feature>
<evidence type="ECO:0000256" key="4">
    <source>
        <dbReference type="ARBA" id="ARBA00022475"/>
    </source>
</evidence>
<evidence type="ECO:0000259" key="9">
    <source>
        <dbReference type="Pfam" id="PF00892"/>
    </source>
</evidence>
<dbReference type="Proteomes" id="UP000287917">
    <property type="component" value="Unassembled WGS sequence"/>
</dbReference>
<keyword evidence="7 8" id="KW-0472">Membrane</keyword>
<evidence type="ECO:0000256" key="1">
    <source>
        <dbReference type="ARBA" id="ARBA00004651"/>
    </source>
</evidence>
<protein>
    <submittedName>
        <fullName evidence="10">EamA family transporter RarD</fullName>
    </submittedName>
</protein>
<comment type="similarity">
    <text evidence="2">Belongs to the EamA transporter family.</text>
</comment>
<feature type="transmembrane region" description="Helical" evidence="8">
    <location>
        <begin position="78"/>
        <end position="98"/>
    </location>
</feature>
<dbReference type="NCBIfam" id="TIGR00688">
    <property type="entry name" value="rarD"/>
    <property type="match status" value="1"/>
</dbReference>
<feature type="transmembrane region" description="Helical" evidence="8">
    <location>
        <begin position="157"/>
        <end position="173"/>
    </location>
</feature>
<evidence type="ECO:0000313" key="10">
    <source>
        <dbReference type="EMBL" id="RTZ86485.1"/>
    </source>
</evidence>
<name>A0A432GSK1_9DELT</name>
<feature type="domain" description="EamA" evidence="9">
    <location>
        <begin position="14"/>
        <end position="147"/>
    </location>
</feature>
<organism evidence="10 11">
    <name type="scientific">SAR324 cluster bacterium</name>
    <dbReference type="NCBI Taxonomy" id="2024889"/>
    <lineage>
        <taxon>Bacteria</taxon>
        <taxon>Deltaproteobacteria</taxon>
        <taxon>SAR324 cluster</taxon>
    </lineage>
</organism>
<keyword evidence="4" id="KW-1003">Cell membrane</keyword>
<dbReference type="PANTHER" id="PTHR22911:SF137">
    <property type="entry name" value="SOLUTE CARRIER FAMILY 35 MEMBER G2-RELATED"/>
    <property type="match status" value="1"/>
</dbReference>
<dbReference type="InterPro" id="IPR000620">
    <property type="entry name" value="EamA_dom"/>
</dbReference>
<dbReference type="InterPro" id="IPR004626">
    <property type="entry name" value="RarD"/>
</dbReference>
<keyword evidence="3" id="KW-0813">Transport</keyword>
<sequence>MSNFIKSQHTEAQIGIGYALLAFSAWGFLPIYWKLLDTVPSLEILAHRMVWSVLFLVGLLAVQKRLGEFRDLLKTPKYIWMLLGTAVLLGVNWFVYIYGVNTNQIVETSLGYFINPLFNVLLGAIFLKERLNYWQSLALGMAALGVLNFLWDFDSLPWIALSLAFTFSFYGLLRKMIPVKPLVGLLMETLLLAPFAAVMIVVWNVDGTGNIGGDWRIVFFLVGAGVVTSLPLLWFTNAGKRLRYTTLGFIQYMTPSIQLIIGVYLFHEPFTSTHSITFGLIWTGLVIFSINSLFVQRPS</sequence>
<dbReference type="PANTHER" id="PTHR22911">
    <property type="entry name" value="ACYL-MALONYL CONDENSING ENZYME-RELATED"/>
    <property type="match status" value="1"/>
</dbReference>
<evidence type="ECO:0000256" key="5">
    <source>
        <dbReference type="ARBA" id="ARBA00022692"/>
    </source>
</evidence>
<feature type="transmembrane region" description="Helical" evidence="8">
    <location>
        <begin position="217"/>
        <end position="235"/>
    </location>
</feature>
<feature type="transmembrane region" description="Helical" evidence="8">
    <location>
        <begin position="12"/>
        <end position="33"/>
    </location>
</feature>
<feature type="transmembrane region" description="Helical" evidence="8">
    <location>
        <begin position="273"/>
        <end position="295"/>
    </location>
</feature>
<dbReference type="EMBL" id="QNZK01000102">
    <property type="protein sequence ID" value="RTZ86485.1"/>
    <property type="molecule type" value="Genomic_DNA"/>
</dbReference>
<evidence type="ECO:0000256" key="2">
    <source>
        <dbReference type="ARBA" id="ARBA00007362"/>
    </source>
</evidence>
<gene>
    <name evidence="10" type="primary">rarD</name>
    <name evidence="10" type="ORF">DSY96_02850</name>
</gene>
<feature type="transmembrane region" description="Helical" evidence="8">
    <location>
        <begin position="110"/>
        <end position="127"/>
    </location>
</feature>
<feature type="transmembrane region" description="Helical" evidence="8">
    <location>
        <begin position="45"/>
        <end position="66"/>
    </location>
</feature>
<proteinExistence type="inferred from homology"/>
<reference evidence="10 11" key="1">
    <citation type="submission" date="2018-06" db="EMBL/GenBank/DDBJ databases">
        <title>Combined omics and stable isotope probing to characterize newly discovered Mariana Back-Arc vent microbial communities.</title>
        <authorList>
            <person name="Trembath-Reichert E."/>
            <person name="Huber J.A."/>
        </authorList>
    </citation>
    <scope>NUCLEOTIDE SEQUENCE [LARGE SCALE GENOMIC DNA]</scope>
    <source>
        <strain evidence="10">MAG 58</strain>
    </source>
</reference>
<accession>A0A432GSK1</accession>
<evidence type="ECO:0000256" key="3">
    <source>
        <dbReference type="ARBA" id="ARBA00022448"/>
    </source>
</evidence>
<dbReference type="InterPro" id="IPR037185">
    <property type="entry name" value="EmrE-like"/>
</dbReference>
<feature type="transmembrane region" description="Helical" evidence="8">
    <location>
        <begin position="247"/>
        <end position="267"/>
    </location>
</feature>
<keyword evidence="6 8" id="KW-1133">Transmembrane helix</keyword>
<dbReference type="GO" id="GO:0005886">
    <property type="term" value="C:plasma membrane"/>
    <property type="evidence" value="ECO:0007669"/>
    <property type="project" value="UniProtKB-SubCell"/>
</dbReference>
<evidence type="ECO:0000256" key="7">
    <source>
        <dbReference type="ARBA" id="ARBA00023136"/>
    </source>
</evidence>
<evidence type="ECO:0000256" key="8">
    <source>
        <dbReference type="SAM" id="Phobius"/>
    </source>
</evidence>
<comment type="subcellular location">
    <subcellularLocation>
        <location evidence="1">Cell membrane</location>
        <topology evidence="1">Multi-pass membrane protein</topology>
    </subcellularLocation>
</comment>
<dbReference type="AlphaFoldDB" id="A0A432GSK1"/>
<evidence type="ECO:0000313" key="11">
    <source>
        <dbReference type="Proteomes" id="UP000287917"/>
    </source>
</evidence>
<dbReference type="SUPFAM" id="SSF103481">
    <property type="entry name" value="Multidrug resistance efflux transporter EmrE"/>
    <property type="match status" value="2"/>
</dbReference>
<comment type="caution">
    <text evidence="10">The sequence shown here is derived from an EMBL/GenBank/DDBJ whole genome shotgun (WGS) entry which is preliminary data.</text>
</comment>
<dbReference type="Pfam" id="PF00892">
    <property type="entry name" value="EamA"/>
    <property type="match status" value="1"/>
</dbReference>
<keyword evidence="5 8" id="KW-0812">Transmembrane</keyword>
<feature type="transmembrane region" description="Helical" evidence="8">
    <location>
        <begin position="185"/>
        <end position="205"/>
    </location>
</feature>
<evidence type="ECO:0000256" key="6">
    <source>
        <dbReference type="ARBA" id="ARBA00022989"/>
    </source>
</evidence>